<reference evidence="1" key="1">
    <citation type="submission" date="2021-08" db="EMBL/GenBank/DDBJ databases">
        <title>The first chromosome-level gecko genome reveals the dynamic sex chromosomes of Neotropical dwarf geckos (Sphaerodactylidae: Sphaerodactylus).</title>
        <authorList>
            <person name="Pinto B.J."/>
            <person name="Keating S.E."/>
            <person name="Gamble T."/>
        </authorList>
    </citation>
    <scope>NUCLEOTIDE SEQUENCE</scope>
    <source>
        <strain evidence="1">TG3544</strain>
    </source>
</reference>
<organism evidence="1 2">
    <name type="scientific">Sphaerodactylus townsendi</name>
    <dbReference type="NCBI Taxonomy" id="933632"/>
    <lineage>
        <taxon>Eukaryota</taxon>
        <taxon>Metazoa</taxon>
        <taxon>Chordata</taxon>
        <taxon>Craniata</taxon>
        <taxon>Vertebrata</taxon>
        <taxon>Euteleostomi</taxon>
        <taxon>Lepidosauria</taxon>
        <taxon>Squamata</taxon>
        <taxon>Bifurcata</taxon>
        <taxon>Gekkota</taxon>
        <taxon>Sphaerodactylidae</taxon>
        <taxon>Sphaerodactylus</taxon>
    </lineage>
</organism>
<dbReference type="Proteomes" id="UP000827872">
    <property type="component" value="Linkage Group LG01"/>
</dbReference>
<keyword evidence="2" id="KW-1185">Reference proteome</keyword>
<protein>
    <submittedName>
        <fullName evidence="1">Uncharacterized protein</fullName>
    </submittedName>
</protein>
<sequence>MLQGKDACKMRPLPVAPPSLPDKWLHRSGGGGEELGSASLAIKREGGGGRFPFHAIYGSPPRQKKKQYLPGWRERRRKKGREGSLGCPGWVTRE</sequence>
<evidence type="ECO:0000313" key="1">
    <source>
        <dbReference type="EMBL" id="KAH8015263.1"/>
    </source>
</evidence>
<comment type="caution">
    <text evidence="1">The sequence shown here is derived from an EMBL/GenBank/DDBJ whole genome shotgun (WGS) entry which is preliminary data.</text>
</comment>
<dbReference type="EMBL" id="CM037614">
    <property type="protein sequence ID" value="KAH8015263.1"/>
    <property type="molecule type" value="Genomic_DNA"/>
</dbReference>
<name>A0ACB8G6L9_9SAUR</name>
<accession>A0ACB8G6L9</accession>
<evidence type="ECO:0000313" key="2">
    <source>
        <dbReference type="Proteomes" id="UP000827872"/>
    </source>
</evidence>
<proteinExistence type="predicted"/>
<gene>
    <name evidence="1" type="ORF">K3G42_000570</name>
</gene>